<dbReference type="AlphaFoldDB" id="A0A380U2W0"/>
<dbReference type="EMBL" id="UFRQ01000003">
    <property type="protein sequence ID" value="SUT94961.1"/>
    <property type="molecule type" value="Genomic_DNA"/>
</dbReference>
<dbReference type="SUPFAM" id="SSF53850">
    <property type="entry name" value="Periplasmic binding protein-like II"/>
    <property type="match status" value="1"/>
</dbReference>
<dbReference type="GO" id="GO:0030288">
    <property type="term" value="C:outer membrane-bounded periplasmic space"/>
    <property type="evidence" value="ECO:0007669"/>
    <property type="project" value="TreeGrafter"/>
</dbReference>
<evidence type="ECO:0000256" key="4">
    <source>
        <dbReference type="ARBA" id="ARBA00022729"/>
    </source>
</evidence>
<dbReference type="PIRSF" id="PIRSF002741">
    <property type="entry name" value="MppA"/>
    <property type="match status" value="1"/>
</dbReference>
<comment type="similarity">
    <text evidence="2">Belongs to the bacterial solute-binding protein 5 family.</text>
</comment>
<dbReference type="Gene3D" id="3.10.105.10">
    <property type="entry name" value="Dipeptide-binding Protein, Domain 3"/>
    <property type="match status" value="1"/>
</dbReference>
<evidence type="ECO:0000313" key="7">
    <source>
        <dbReference type="Proteomes" id="UP000254649"/>
    </source>
</evidence>
<dbReference type="InterPro" id="IPR039424">
    <property type="entry name" value="SBP_5"/>
</dbReference>
<dbReference type="GO" id="GO:1904680">
    <property type="term" value="F:peptide transmembrane transporter activity"/>
    <property type="evidence" value="ECO:0007669"/>
    <property type="project" value="TreeGrafter"/>
</dbReference>
<sequence>MVFKSTKSAVRFSLILMSVFNLVGCDEIAHYQLKKTMISKESSHIETEQVFTTNQMLRGVYSDLTLSMSELDNDDKAAFLRDLLEGLVIYDEHGNIVPAVAESWQTKDNKLWQFKIRPEAKWSNGEPVTARDFVHSWKFLTQQNAPLKQYLRFINLMNAQAVIDNKMPIDSLGVRALDAHTLEIQLDKPTPYLPNMLAHIALLPMKYGKRKEFVGNGAYRFEEQQGKFIILEKNSEYWNSENVQFDQIVYQKLSDSQDVTDLDLVINPIQQAQANQHFPQLCTYFYEFNFNDPNLSQSAVRTALVSMISSQNIVQSENLTMLPVNEFLPRNMWLDDNPTWQATLVEQLLQKAGISENKPLQLKVTYDNTGIHPSIANRIMRAWSQSDLIRVISEPVSWEKLQEKRQKGDFQVIRSGWCADYNEPSAFFQFLHSMHPDNKTGFKSDEVDQLLEKSLLVKNESERLAFYRQIESIIKRERVFLPIFQYTQPIFFAPDIDGFDKRNPTGVIYSKDLHRKTNSN</sequence>
<organism evidence="6 7">
    <name type="scientific">[Actinobacillus] rossii</name>
    <dbReference type="NCBI Taxonomy" id="123820"/>
    <lineage>
        <taxon>Bacteria</taxon>
        <taxon>Pseudomonadati</taxon>
        <taxon>Pseudomonadota</taxon>
        <taxon>Gammaproteobacteria</taxon>
        <taxon>Pasteurellales</taxon>
        <taxon>Pasteurellaceae</taxon>
    </lineage>
</organism>
<dbReference type="GO" id="GO:0043190">
    <property type="term" value="C:ATP-binding cassette (ABC) transporter complex"/>
    <property type="evidence" value="ECO:0007669"/>
    <property type="project" value="InterPro"/>
</dbReference>
<keyword evidence="7" id="KW-1185">Reference proteome</keyword>
<feature type="domain" description="Solute-binding protein family 5" evidence="5">
    <location>
        <begin position="95"/>
        <end position="432"/>
    </location>
</feature>
<dbReference type="CDD" id="cd08504">
    <property type="entry name" value="PBP2_OppA"/>
    <property type="match status" value="1"/>
</dbReference>
<evidence type="ECO:0000256" key="3">
    <source>
        <dbReference type="ARBA" id="ARBA00022448"/>
    </source>
</evidence>
<dbReference type="PANTHER" id="PTHR30290:SF10">
    <property type="entry name" value="PERIPLASMIC OLIGOPEPTIDE-BINDING PROTEIN-RELATED"/>
    <property type="match status" value="1"/>
</dbReference>
<proteinExistence type="inferred from homology"/>
<dbReference type="GO" id="GO:0008707">
    <property type="term" value="F:inositol hexakisphosphate 4-phosphatase activity"/>
    <property type="evidence" value="ECO:0007669"/>
    <property type="project" value="UniProtKB-EC"/>
</dbReference>
<keyword evidence="4" id="KW-0732">Signal</keyword>
<keyword evidence="6" id="KW-0378">Hydrolase</keyword>
<dbReference type="EC" id="3.1.3.26" evidence="6"/>
<comment type="subcellular location">
    <subcellularLocation>
        <location evidence="1">Cell envelope</location>
    </subcellularLocation>
</comment>
<dbReference type="OrthoDB" id="9801912at2"/>
<dbReference type="Gene3D" id="3.40.190.10">
    <property type="entry name" value="Periplasmic binding protein-like II"/>
    <property type="match status" value="1"/>
</dbReference>
<dbReference type="InterPro" id="IPR000914">
    <property type="entry name" value="SBP_5_dom"/>
</dbReference>
<evidence type="ECO:0000256" key="2">
    <source>
        <dbReference type="ARBA" id="ARBA00005695"/>
    </source>
</evidence>
<keyword evidence="3" id="KW-0813">Transport</keyword>
<dbReference type="PANTHER" id="PTHR30290">
    <property type="entry name" value="PERIPLASMIC BINDING COMPONENT OF ABC TRANSPORTER"/>
    <property type="match status" value="1"/>
</dbReference>
<evidence type="ECO:0000256" key="1">
    <source>
        <dbReference type="ARBA" id="ARBA00004196"/>
    </source>
</evidence>
<dbReference type="GO" id="GO:0015833">
    <property type="term" value="P:peptide transport"/>
    <property type="evidence" value="ECO:0007669"/>
    <property type="project" value="TreeGrafter"/>
</dbReference>
<dbReference type="Gene3D" id="3.90.76.10">
    <property type="entry name" value="Dipeptide-binding Protein, Domain 1"/>
    <property type="match status" value="1"/>
</dbReference>
<name>A0A380U2W0_9PAST</name>
<protein>
    <submittedName>
        <fullName evidence="6">4-phytase</fullName>
        <ecNumber evidence="6">3.1.3.26</ecNumber>
    </submittedName>
</protein>
<evidence type="ECO:0000313" key="6">
    <source>
        <dbReference type="EMBL" id="SUT94961.1"/>
    </source>
</evidence>
<dbReference type="FunFam" id="3.90.76.10:FF:000001">
    <property type="entry name" value="Oligopeptide ABC transporter substrate-binding protein"/>
    <property type="match status" value="1"/>
</dbReference>
<dbReference type="Proteomes" id="UP000254649">
    <property type="component" value="Unassembled WGS sequence"/>
</dbReference>
<evidence type="ECO:0000259" key="5">
    <source>
        <dbReference type="Pfam" id="PF00496"/>
    </source>
</evidence>
<dbReference type="InterPro" id="IPR030678">
    <property type="entry name" value="Peptide/Ni-bd"/>
</dbReference>
<dbReference type="Pfam" id="PF00496">
    <property type="entry name" value="SBP_bac_5"/>
    <property type="match status" value="1"/>
</dbReference>
<gene>
    <name evidence="6" type="primary">oppA</name>
    <name evidence="6" type="ORF">NCTC10801_02340</name>
</gene>
<accession>A0A380U2W0</accession>
<reference evidence="6 7" key="1">
    <citation type="submission" date="2018-06" db="EMBL/GenBank/DDBJ databases">
        <authorList>
            <consortium name="Pathogen Informatics"/>
            <person name="Doyle S."/>
        </authorList>
    </citation>
    <scope>NUCLEOTIDE SEQUENCE [LARGE SCALE GENOMIC DNA]</scope>
    <source>
        <strain evidence="6 7">NCTC10801</strain>
    </source>
</reference>